<organism evidence="1 2">
    <name type="scientific">Cyclocybe aegerita</name>
    <name type="common">Black poplar mushroom</name>
    <name type="synonym">Agrocybe aegerita</name>
    <dbReference type="NCBI Taxonomy" id="1973307"/>
    <lineage>
        <taxon>Eukaryota</taxon>
        <taxon>Fungi</taxon>
        <taxon>Dikarya</taxon>
        <taxon>Basidiomycota</taxon>
        <taxon>Agaricomycotina</taxon>
        <taxon>Agaricomycetes</taxon>
        <taxon>Agaricomycetidae</taxon>
        <taxon>Agaricales</taxon>
        <taxon>Agaricineae</taxon>
        <taxon>Bolbitiaceae</taxon>
        <taxon>Cyclocybe</taxon>
    </lineage>
</organism>
<name>A0A8S0WYY5_CYCAE</name>
<reference evidence="1 2" key="1">
    <citation type="submission" date="2020-01" db="EMBL/GenBank/DDBJ databases">
        <authorList>
            <person name="Gupta K D."/>
        </authorList>
    </citation>
    <scope>NUCLEOTIDE SEQUENCE [LARGE SCALE GENOMIC DNA]</scope>
</reference>
<sequence>MTEKRRFRVSNGSLPATKIATLAQYHPFSQQLDVVFLSNPVLLESLKKLETSYAKGKAKLSDVVAKADAFVNQVEGESNLLVVSHSTHEDDAWCIDPRGHLTLSLGKDTCEYLGLVGQKLPSVRGMKNVLSPTQETLATLAEQSFGKLYCSRDPGTPPEGPFQDGQIRRVLCQKKELLDVHIPVLSLASPPQPPPSKVESEQQFDHAEAHEDWSRRVQSLFEWAGMAALGAQRLNANDRVDPYVALYEPPTPSRVGNVTHLQWGLLSPWFVQQILDAAMKVCSLCLHRTFSVFPHTLNSSSTLQTTPSPSSNFASITCHALSSSPVSYIHHNGYRCAKSAYARSHKATPSRRRRHVEFVLRATTRWL</sequence>
<dbReference type="GO" id="GO:0000447">
    <property type="term" value="P:endonucleolytic cleavage in ITS1 to separate SSU-rRNA from 5.8S rRNA and LSU-rRNA from tricistronic rRNA transcript (SSU-rRNA, 5.8S rRNA, LSU-rRNA)"/>
    <property type="evidence" value="ECO:0007669"/>
    <property type="project" value="TreeGrafter"/>
</dbReference>
<proteinExistence type="predicted"/>
<dbReference type="Proteomes" id="UP000467700">
    <property type="component" value="Unassembled WGS sequence"/>
</dbReference>
<accession>A0A8S0WYY5</accession>
<gene>
    <name evidence="1" type="ORF">AAE3_LOCUS11512</name>
</gene>
<dbReference type="PANTHER" id="PTHR15396:SF1">
    <property type="entry name" value="RIBONUCLEASE P PROTEIN SUBUNIT P40"/>
    <property type="match status" value="1"/>
</dbReference>
<dbReference type="GO" id="GO:0000172">
    <property type="term" value="C:ribonuclease MRP complex"/>
    <property type="evidence" value="ECO:0007669"/>
    <property type="project" value="TreeGrafter"/>
</dbReference>
<dbReference type="GO" id="GO:0000171">
    <property type="term" value="F:ribonuclease MRP activity"/>
    <property type="evidence" value="ECO:0007669"/>
    <property type="project" value="TreeGrafter"/>
</dbReference>
<dbReference type="Pfam" id="PF08584">
    <property type="entry name" value="Ribonuc_P_40"/>
    <property type="match status" value="2"/>
</dbReference>
<evidence type="ECO:0000313" key="1">
    <source>
        <dbReference type="EMBL" id="CAA7269226.1"/>
    </source>
</evidence>
<comment type="caution">
    <text evidence="1">The sequence shown here is derived from an EMBL/GenBank/DDBJ whole genome shotgun (WGS) entry which is preliminary data.</text>
</comment>
<dbReference type="GO" id="GO:0004526">
    <property type="term" value="F:ribonuclease P activity"/>
    <property type="evidence" value="ECO:0007669"/>
    <property type="project" value="TreeGrafter"/>
</dbReference>
<protein>
    <submittedName>
        <fullName evidence="1">Uncharacterized protein</fullName>
    </submittedName>
</protein>
<dbReference type="OrthoDB" id="63112at2759"/>
<dbReference type="AlphaFoldDB" id="A0A8S0WYY5"/>
<dbReference type="GO" id="GO:0001682">
    <property type="term" value="P:tRNA 5'-leader removal"/>
    <property type="evidence" value="ECO:0007669"/>
    <property type="project" value="InterPro"/>
</dbReference>
<dbReference type="GO" id="GO:0030681">
    <property type="term" value="C:multimeric ribonuclease P complex"/>
    <property type="evidence" value="ECO:0007669"/>
    <property type="project" value="TreeGrafter"/>
</dbReference>
<dbReference type="PANTHER" id="PTHR15396">
    <property type="entry name" value="RIBONUCLEASE P PROTEIN SUBUNIT P40"/>
    <property type="match status" value="1"/>
</dbReference>
<dbReference type="InterPro" id="IPR013893">
    <property type="entry name" value="RNase_P_Rpp40"/>
</dbReference>
<keyword evidence="2" id="KW-1185">Reference proteome</keyword>
<evidence type="ECO:0000313" key="2">
    <source>
        <dbReference type="Proteomes" id="UP000467700"/>
    </source>
</evidence>
<dbReference type="EMBL" id="CACVBS010000076">
    <property type="protein sequence ID" value="CAA7269226.1"/>
    <property type="molecule type" value="Genomic_DNA"/>
</dbReference>